<name>A0A0D3FN97_9ORYZ</name>
<evidence type="ECO:0000313" key="2">
    <source>
        <dbReference type="Proteomes" id="UP000026960"/>
    </source>
</evidence>
<dbReference type="Gramene" id="OBART03G31950.1">
    <property type="protein sequence ID" value="OBART03G31950.1"/>
    <property type="gene ID" value="OBART03G31950"/>
</dbReference>
<protein>
    <submittedName>
        <fullName evidence="1">Uncharacterized protein</fullName>
    </submittedName>
</protein>
<dbReference type="STRING" id="65489.A0A0D3FN97"/>
<dbReference type="Proteomes" id="UP000026960">
    <property type="component" value="Chromosome 3"/>
</dbReference>
<dbReference type="AlphaFoldDB" id="A0A0D3FN97"/>
<organism evidence="1">
    <name type="scientific">Oryza barthii</name>
    <dbReference type="NCBI Taxonomy" id="65489"/>
    <lineage>
        <taxon>Eukaryota</taxon>
        <taxon>Viridiplantae</taxon>
        <taxon>Streptophyta</taxon>
        <taxon>Embryophyta</taxon>
        <taxon>Tracheophyta</taxon>
        <taxon>Spermatophyta</taxon>
        <taxon>Magnoliopsida</taxon>
        <taxon>Liliopsida</taxon>
        <taxon>Poales</taxon>
        <taxon>Poaceae</taxon>
        <taxon>BOP clade</taxon>
        <taxon>Oryzoideae</taxon>
        <taxon>Oryzeae</taxon>
        <taxon>Oryzinae</taxon>
        <taxon>Oryza</taxon>
    </lineage>
</organism>
<reference evidence="1" key="2">
    <citation type="submission" date="2015-03" db="UniProtKB">
        <authorList>
            <consortium name="EnsemblPlants"/>
        </authorList>
    </citation>
    <scope>IDENTIFICATION</scope>
</reference>
<proteinExistence type="predicted"/>
<dbReference type="HOGENOM" id="CLU_1268609_0_0_1"/>
<sequence length="218" mass="22790">MADTTLRPSGEAAKKIADALRKTRGVFSNAYRTVRIRVKGTKVEEILDKLEKLLNLYKIVLGGGGGGGGGGGDGVAGDDDAPKGLRLILVAAPSSMPWPRYLAVKNSGEKLVPRQDGGGGGGGDQVKIDKLRTAAGEFVSQKSSSVFGKKKVEPVVKDAAVPGETSSISTLFAKKNVGAVLMDKEAPWKASPVAIESQYSRTGDPDSVAGLLLCLRRR</sequence>
<accession>A0A0D3FN97</accession>
<dbReference type="PaxDb" id="65489-OBART03G31950.1"/>
<keyword evidence="2" id="KW-1185">Reference proteome</keyword>
<evidence type="ECO:0000313" key="1">
    <source>
        <dbReference type="EnsemblPlants" id="OBART03G31950.1"/>
    </source>
</evidence>
<reference evidence="1" key="1">
    <citation type="journal article" date="2009" name="Rice">
        <title>De Novo Next Generation Sequencing of Plant Genomes.</title>
        <authorList>
            <person name="Rounsley S."/>
            <person name="Marri P.R."/>
            <person name="Yu Y."/>
            <person name="He R."/>
            <person name="Sisneros N."/>
            <person name="Goicoechea J.L."/>
            <person name="Lee S.J."/>
            <person name="Angelova A."/>
            <person name="Kudrna D."/>
            <person name="Luo M."/>
            <person name="Affourtit J."/>
            <person name="Desany B."/>
            <person name="Knight J."/>
            <person name="Niazi F."/>
            <person name="Egholm M."/>
            <person name="Wing R.A."/>
        </authorList>
    </citation>
    <scope>NUCLEOTIDE SEQUENCE [LARGE SCALE GENOMIC DNA]</scope>
    <source>
        <strain evidence="1">cv. IRGC 105608</strain>
    </source>
</reference>
<dbReference type="EnsemblPlants" id="OBART03G31950.1">
    <property type="protein sequence ID" value="OBART03G31950.1"/>
    <property type="gene ID" value="OBART03G31950"/>
</dbReference>